<evidence type="ECO:0000313" key="4">
    <source>
        <dbReference type="Proteomes" id="UP000015100"/>
    </source>
</evidence>
<keyword evidence="4" id="KW-1185">Reference proteome</keyword>
<sequence>MVTKSFLSVALSTSLFALSSAGPIKLAPEKTNTQGDTVKLLPVREVELFPHIERRSDDFSTLQLRDEIRLIYGSDPITQHGVHLAEMKITKSDPRHPFILLEDLEHHLDDAHCAGEDLYLKFNNKQGMDTAVRSWDWVNQKNPDFFYLITHHHHKGCGPDEERTAYKIVGVKRDPASLRISLTRRNVSWDEAARTFKLRIGSVDHPSIHRRGQGKQAPIVSEQRHRAKGSHTYDWSRKNYSLWTKKLPLSKMDLTCADCSLTGDMKIEAWAERRNSSLGVDFGVDFQPGIKKAIVQLKATIDAKWEDARTPEFITLKLQPANIAIPGIGDFGLKLIATPQLVLSGEARGEVEASVQLKTGDASVSAWWDEEGPHFDYSKNNWDIAKPEFKLVKAQVVAEGNLDAVLKLGLRAGLTLNPGLLPGIKKGDLGVDFSVTAGAKNKFQAGWKHGGFCPKEKGEWGADFTSNLAIDAVAEILDSALPEAVRFIRAGFIKNMKKEWPLIKPRPLFPGETCIAYETGERPGVPSKAYPQGPIYPEGPKIRAKIVNGVDGYEIVTSSVRPPNIKATETIAYLKKHWRGQPLSVWNMEEEQFDKIFLCTTDTKNNYFVNRHIGPCEPEH</sequence>
<reference evidence="3 4" key="1">
    <citation type="journal article" date="2013" name="PLoS Genet.">
        <title>Genomic mechanisms accounting for the adaptation to parasitism in nematode-trapping fungi.</title>
        <authorList>
            <person name="Meerupati T."/>
            <person name="Andersson K.M."/>
            <person name="Friman E."/>
            <person name="Kumar D."/>
            <person name="Tunlid A."/>
            <person name="Ahren D."/>
        </authorList>
    </citation>
    <scope>NUCLEOTIDE SEQUENCE [LARGE SCALE GENOMIC DNA]</scope>
    <source>
        <strain evidence="3 4">CBS 200.50</strain>
    </source>
</reference>
<dbReference type="HOGENOM" id="CLU_020318_0_0_1"/>
<organism evidence="3 4">
    <name type="scientific">Dactylellina haptotyla (strain CBS 200.50)</name>
    <name type="common">Nematode-trapping fungus</name>
    <name type="synonym">Monacrosporium haptotylum</name>
    <dbReference type="NCBI Taxonomy" id="1284197"/>
    <lineage>
        <taxon>Eukaryota</taxon>
        <taxon>Fungi</taxon>
        <taxon>Dikarya</taxon>
        <taxon>Ascomycota</taxon>
        <taxon>Pezizomycotina</taxon>
        <taxon>Orbiliomycetes</taxon>
        <taxon>Orbiliales</taxon>
        <taxon>Orbiliaceae</taxon>
        <taxon>Dactylellina</taxon>
    </lineage>
</organism>
<feature type="chain" id="PRO_5004549083" description="DUF7029 domain-containing protein" evidence="1">
    <location>
        <begin position="22"/>
        <end position="620"/>
    </location>
</feature>
<dbReference type="Proteomes" id="UP000015100">
    <property type="component" value="Unassembled WGS sequence"/>
</dbReference>
<evidence type="ECO:0000259" key="2">
    <source>
        <dbReference type="Pfam" id="PF22974"/>
    </source>
</evidence>
<reference evidence="4" key="2">
    <citation type="submission" date="2013-04" db="EMBL/GenBank/DDBJ databases">
        <title>Genomic mechanisms accounting for the adaptation to parasitism in nematode-trapping fungi.</title>
        <authorList>
            <person name="Ahren D.G."/>
        </authorList>
    </citation>
    <scope>NUCLEOTIDE SEQUENCE [LARGE SCALE GENOMIC DNA]</scope>
    <source>
        <strain evidence="4">CBS 200.50</strain>
    </source>
</reference>
<gene>
    <name evidence="3" type="ORF">H072_9465</name>
</gene>
<dbReference type="AlphaFoldDB" id="S8BP10"/>
<proteinExistence type="predicted"/>
<accession>S8BP10</accession>
<dbReference type="EMBL" id="AQGS01000814">
    <property type="protein sequence ID" value="EPS36922.1"/>
    <property type="molecule type" value="Genomic_DNA"/>
</dbReference>
<comment type="caution">
    <text evidence="3">The sequence shown here is derived from an EMBL/GenBank/DDBJ whole genome shotgun (WGS) entry which is preliminary data.</text>
</comment>
<keyword evidence="1" id="KW-0732">Signal</keyword>
<feature type="domain" description="DUF7029" evidence="2">
    <location>
        <begin position="93"/>
        <end position="196"/>
    </location>
</feature>
<evidence type="ECO:0000313" key="3">
    <source>
        <dbReference type="EMBL" id="EPS36922.1"/>
    </source>
</evidence>
<dbReference type="OrthoDB" id="160645at2759"/>
<dbReference type="InterPro" id="IPR054293">
    <property type="entry name" value="DUF7029"/>
</dbReference>
<dbReference type="Pfam" id="PF22974">
    <property type="entry name" value="DUF7029"/>
    <property type="match status" value="1"/>
</dbReference>
<protein>
    <recommendedName>
        <fullName evidence="2">DUF7029 domain-containing protein</fullName>
    </recommendedName>
</protein>
<evidence type="ECO:0000256" key="1">
    <source>
        <dbReference type="SAM" id="SignalP"/>
    </source>
</evidence>
<feature type="signal peptide" evidence="1">
    <location>
        <begin position="1"/>
        <end position="21"/>
    </location>
</feature>
<name>S8BP10_DACHA</name>